<protein>
    <recommendedName>
        <fullName evidence="1">Heterokaryon incompatibility domain-containing protein</fullName>
    </recommendedName>
</protein>
<comment type="caution">
    <text evidence="2">The sequence shown here is derived from an EMBL/GenBank/DDBJ whole genome shotgun (WGS) entry which is preliminary data.</text>
</comment>
<dbReference type="RefSeq" id="XP_018689227.1">
    <property type="nucleotide sequence ID" value="XM_018841518.1"/>
</dbReference>
<dbReference type="AlphaFoldDB" id="A0A178Z7U9"/>
<dbReference type="GeneID" id="30014180"/>
<sequence>MLLAYTFGTPGRHAELTVYNRPLTTLLVADPQGLNFHQRKQLPLDVHFTPNYGCGQQCLNQSASPSSGSSSFASRSVATRLSINIAAMHLLKIDSRGRISQPIEFVTDIPSYAVLSHTWGAEADEVTFADQQNGTGMNKAGHAKIQFCGARAREDGIQYFWVDTCCI</sequence>
<dbReference type="OrthoDB" id="4157496at2759"/>
<dbReference type="EMBL" id="LVYI01000010">
    <property type="protein sequence ID" value="OAP55860.1"/>
    <property type="molecule type" value="Genomic_DNA"/>
</dbReference>
<keyword evidence="3" id="KW-1185">Reference proteome</keyword>
<proteinExistence type="predicted"/>
<evidence type="ECO:0000313" key="2">
    <source>
        <dbReference type="EMBL" id="OAP55860.1"/>
    </source>
</evidence>
<dbReference type="InterPro" id="IPR010730">
    <property type="entry name" value="HET"/>
</dbReference>
<reference evidence="2 3" key="1">
    <citation type="submission" date="2016-04" db="EMBL/GenBank/DDBJ databases">
        <title>Draft genome of Fonsecaea erecta CBS 125763.</title>
        <authorList>
            <person name="Weiss V.A."/>
            <person name="Vicente V.A."/>
            <person name="Raittz R.T."/>
            <person name="Moreno L.F."/>
            <person name="De Souza E.M."/>
            <person name="Pedrosa F.O."/>
            <person name="Steffens M.B."/>
            <person name="Faoro H."/>
            <person name="Tadra-Sfeir M.Z."/>
            <person name="Najafzadeh M.J."/>
            <person name="Felipe M.S."/>
            <person name="Teixeira M."/>
            <person name="Sun J."/>
            <person name="Xi L."/>
            <person name="Gomes R."/>
            <person name="De Azevedo C.M."/>
            <person name="Salgado C.G."/>
            <person name="Da Silva M.B."/>
            <person name="Nascimento M.F."/>
            <person name="Queiroz-Telles F."/>
            <person name="Attili D.S."/>
            <person name="Gorbushina A."/>
        </authorList>
    </citation>
    <scope>NUCLEOTIDE SEQUENCE [LARGE SCALE GENOMIC DNA]</scope>
    <source>
        <strain evidence="2 3">CBS 125763</strain>
    </source>
</reference>
<dbReference type="Pfam" id="PF06985">
    <property type="entry name" value="HET"/>
    <property type="match status" value="1"/>
</dbReference>
<organism evidence="2 3">
    <name type="scientific">Fonsecaea erecta</name>
    <dbReference type="NCBI Taxonomy" id="1367422"/>
    <lineage>
        <taxon>Eukaryota</taxon>
        <taxon>Fungi</taxon>
        <taxon>Dikarya</taxon>
        <taxon>Ascomycota</taxon>
        <taxon>Pezizomycotina</taxon>
        <taxon>Eurotiomycetes</taxon>
        <taxon>Chaetothyriomycetidae</taxon>
        <taxon>Chaetothyriales</taxon>
        <taxon>Herpotrichiellaceae</taxon>
        <taxon>Fonsecaea</taxon>
    </lineage>
</organism>
<dbReference type="STRING" id="1367422.A0A178Z7U9"/>
<feature type="domain" description="Heterokaryon incompatibility" evidence="1">
    <location>
        <begin position="112"/>
        <end position="167"/>
    </location>
</feature>
<dbReference type="Proteomes" id="UP000078343">
    <property type="component" value="Unassembled WGS sequence"/>
</dbReference>
<evidence type="ECO:0000259" key="1">
    <source>
        <dbReference type="Pfam" id="PF06985"/>
    </source>
</evidence>
<dbReference type="PANTHER" id="PTHR10622">
    <property type="entry name" value="HET DOMAIN-CONTAINING PROTEIN"/>
    <property type="match status" value="1"/>
</dbReference>
<gene>
    <name evidence="2" type="ORF">AYL99_10012</name>
</gene>
<dbReference type="PANTHER" id="PTHR10622:SF10">
    <property type="entry name" value="HET DOMAIN-CONTAINING PROTEIN"/>
    <property type="match status" value="1"/>
</dbReference>
<evidence type="ECO:0000313" key="3">
    <source>
        <dbReference type="Proteomes" id="UP000078343"/>
    </source>
</evidence>
<accession>A0A178Z7U9</accession>
<name>A0A178Z7U9_9EURO</name>